<dbReference type="InterPro" id="IPR001252">
    <property type="entry name" value="Malate_DH_AS"/>
</dbReference>
<feature type="binding site" evidence="5">
    <location>
        <position position="105"/>
    </location>
    <ligand>
        <name>substrate</name>
    </ligand>
</feature>
<dbReference type="InterPro" id="IPR010945">
    <property type="entry name" value="Malate_DH_type2"/>
</dbReference>
<dbReference type="Pfam" id="PF02866">
    <property type="entry name" value="Ldh_1_C"/>
    <property type="match status" value="1"/>
</dbReference>
<evidence type="ECO:0000313" key="12">
    <source>
        <dbReference type="EMBL" id="GAU87904.1"/>
    </source>
</evidence>
<dbReference type="Gene3D" id="3.40.50.720">
    <property type="entry name" value="NAD(P)-binding Rossmann-like Domain"/>
    <property type="match status" value="1"/>
</dbReference>
<dbReference type="FunFam" id="3.40.50.720:FF:000010">
    <property type="entry name" value="Malate dehydrogenase"/>
    <property type="match status" value="1"/>
</dbReference>
<dbReference type="Proteomes" id="UP000186922">
    <property type="component" value="Unassembled WGS sequence"/>
</dbReference>
<dbReference type="Gene3D" id="3.90.110.10">
    <property type="entry name" value="Lactate dehydrogenase/glycoside hydrolase, family 4, C-terminal"/>
    <property type="match status" value="1"/>
</dbReference>
<dbReference type="NCBIfam" id="TIGR01759">
    <property type="entry name" value="MalateDH-SF1"/>
    <property type="match status" value="1"/>
</dbReference>
<dbReference type="EMBL" id="BDGG01000001">
    <property type="protein sequence ID" value="GAU87904.1"/>
    <property type="molecule type" value="Genomic_DNA"/>
</dbReference>
<feature type="coiled-coil region" evidence="9">
    <location>
        <begin position="312"/>
        <end position="339"/>
    </location>
</feature>
<feature type="binding site" evidence="5">
    <location>
        <position position="169"/>
    </location>
    <ligand>
        <name>substrate</name>
    </ligand>
</feature>
<dbReference type="InterPro" id="IPR001557">
    <property type="entry name" value="L-lactate/malate_DH"/>
</dbReference>
<comment type="catalytic activity">
    <reaction evidence="8">
        <text>(S)-malate + NAD(+) = oxaloacetate + NADH + H(+)</text>
        <dbReference type="Rhea" id="RHEA:21432"/>
        <dbReference type="ChEBI" id="CHEBI:15378"/>
        <dbReference type="ChEBI" id="CHEBI:15589"/>
        <dbReference type="ChEBI" id="CHEBI:16452"/>
        <dbReference type="ChEBI" id="CHEBI:57540"/>
        <dbReference type="ChEBI" id="CHEBI:57945"/>
        <dbReference type="EC" id="1.1.1.37"/>
    </reaction>
</comment>
<dbReference type="PANTHER" id="PTHR23382">
    <property type="entry name" value="MALATE DEHYDROGENASE"/>
    <property type="match status" value="1"/>
</dbReference>
<dbReference type="NCBIfam" id="NF003916">
    <property type="entry name" value="PRK05442.1"/>
    <property type="match status" value="1"/>
</dbReference>
<feature type="binding site" evidence="5">
    <location>
        <position position="99"/>
    </location>
    <ligand>
        <name>substrate</name>
    </ligand>
</feature>
<evidence type="ECO:0000256" key="7">
    <source>
        <dbReference type="RuleBase" id="RU003369"/>
    </source>
</evidence>
<dbReference type="STRING" id="947166.A0A1D1UDN2"/>
<evidence type="ECO:0000256" key="4">
    <source>
        <dbReference type="PIRSR" id="PIRSR000102-1"/>
    </source>
</evidence>
<organism evidence="12 13">
    <name type="scientific">Ramazzottius varieornatus</name>
    <name type="common">Water bear</name>
    <name type="synonym">Tardigrade</name>
    <dbReference type="NCBI Taxonomy" id="947166"/>
    <lineage>
        <taxon>Eukaryota</taxon>
        <taxon>Metazoa</taxon>
        <taxon>Ecdysozoa</taxon>
        <taxon>Tardigrada</taxon>
        <taxon>Eutardigrada</taxon>
        <taxon>Parachela</taxon>
        <taxon>Hypsibioidea</taxon>
        <taxon>Ramazzottiidae</taxon>
        <taxon>Ramazzottius</taxon>
    </lineage>
</organism>
<comment type="caution">
    <text evidence="12">The sequence shown here is derived from an EMBL/GenBank/DDBJ whole genome shotgun (WGS) entry which is preliminary data.</text>
</comment>
<dbReference type="InterPro" id="IPR001236">
    <property type="entry name" value="Lactate/malate_DH_N"/>
</dbReference>
<proteinExistence type="inferred from homology"/>
<feature type="domain" description="Lactate/malate dehydrogenase N-terminal" evidence="10">
    <location>
        <begin position="12"/>
        <end position="159"/>
    </location>
</feature>
<keyword evidence="13" id="KW-1185">Reference proteome</keyword>
<dbReference type="InterPro" id="IPR015955">
    <property type="entry name" value="Lactate_DH/Glyco_Ohase_4_C"/>
</dbReference>
<evidence type="ECO:0000256" key="5">
    <source>
        <dbReference type="PIRSR" id="PIRSR000102-2"/>
    </source>
</evidence>
<evidence type="ECO:0000256" key="3">
    <source>
        <dbReference type="ARBA" id="ARBA00023027"/>
    </source>
</evidence>
<keyword evidence="8" id="KW-0816">Tricarboxylic acid cycle</keyword>
<dbReference type="EC" id="1.1.1.37" evidence="8"/>
<reference evidence="12 13" key="1">
    <citation type="journal article" date="2016" name="Nat. Commun.">
        <title>Extremotolerant tardigrade genome and improved radiotolerance of human cultured cells by tardigrade-unique protein.</title>
        <authorList>
            <person name="Hashimoto T."/>
            <person name="Horikawa D.D."/>
            <person name="Saito Y."/>
            <person name="Kuwahara H."/>
            <person name="Kozuka-Hata H."/>
            <person name="Shin-I T."/>
            <person name="Minakuchi Y."/>
            <person name="Ohishi K."/>
            <person name="Motoyama A."/>
            <person name="Aizu T."/>
            <person name="Enomoto A."/>
            <person name="Kondo K."/>
            <person name="Tanaka S."/>
            <person name="Hara Y."/>
            <person name="Koshikawa S."/>
            <person name="Sagara H."/>
            <person name="Miura T."/>
            <person name="Yokobori S."/>
            <person name="Miyagawa K."/>
            <person name="Suzuki Y."/>
            <person name="Kubo T."/>
            <person name="Oyama M."/>
            <person name="Kohara Y."/>
            <person name="Fujiyama A."/>
            <person name="Arakawa K."/>
            <person name="Katayama T."/>
            <person name="Toyoda A."/>
            <person name="Kunieda T."/>
        </authorList>
    </citation>
    <scope>NUCLEOTIDE SEQUENCE [LARGE SCALE GENOMIC DNA]</scope>
    <source>
        <strain evidence="12 13">YOKOZUNA-1</strain>
    </source>
</reference>
<dbReference type="InterPro" id="IPR011274">
    <property type="entry name" value="Malate_DH_NAD-dep_euk"/>
</dbReference>
<dbReference type="Pfam" id="PF00056">
    <property type="entry name" value="Ldh_1_N"/>
    <property type="match status" value="1"/>
</dbReference>
<dbReference type="GO" id="GO:0006108">
    <property type="term" value="P:malate metabolic process"/>
    <property type="evidence" value="ECO:0007669"/>
    <property type="project" value="InterPro"/>
</dbReference>
<dbReference type="PIRSF" id="PIRSF000102">
    <property type="entry name" value="Lac_mal_DH"/>
    <property type="match status" value="1"/>
</dbReference>
<feature type="binding site" evidence="6">
    <location>
        <position position="49"/>
    </location>
    <ligand>
        <name>NAD(+)</name>
        <dbReference type="ChEBI" id="CHEBI:57540"/>
    </ligand>
</feature>
<dbReference type="HAMAP" id="MF_01517">
    <property type="entry name" value="Malate_dehydrog_2"/>
    <property type="match status" value="1"/>
</dbReference>
<evidence type="ECO:0000256" key="2">
    <source>
        <dbReference type="ARBA" id="ARBA00023002"/>
    </source>
</evidence>
<evidence type="ECO:0000256" key="1">
    <source>
        <dbReference type="ARBA" id="ARBA00009613"/>
    </source>
</evidence>
<dbReference type="SUPFAM" id="SSF51735">
    <property type="entry name" value="NAD(P)-binding Rossmann-fold domains"/>
    <property type="match status" value="1"/>
</dbReference>
<gene>
    <name evidence="12" type="primary">RvY_00691</name>
    <name evidence="12" type="synonym">RvY_00691.1</name>
    <name evidence="12" type="ORF">RvY_00691-1</name>
</gene>
<feature type="active site" description="Proton acceptor" evidence="4">
    <location>
        <position position="194"/>
    </location>
</feature>
<evidence type="ECO:0000256" key="8">
    <source>
        <dbReference type="RuleBase" id="RU003405"/>
    </source>
</evidence>
<dbReference type="GO" id="GO:0030060">
    <property type="term" value="F:L-malate dehydrogenase (NAD+) activity"/>
    <property type="evidence" value="ECO:0007669"/>
    <property type="project" value="UniProtKB-EC"/>
</dbReference>
<dbReference type="InterPro" id="IPR022383">
    <property type="entry name" value="Lactate/malate_DH_C"/>
</dbReference>
<evidence type="ECO:0000256" key="9">
    <source>
        <dbReference type="SAM" id="Coils"/>
    </source>
</evidence>
<evidence type="ECO:0000313" key="13">
    <source>
        <dbReference type="Proteomes" id="UP000186922"/>
    </source>
</evidence>
<feature type="binding site" evidence="6">
    <location>
        <position position="112"/>
    </location>
    <ligand>
        <name>NAD(+)</name>
        <dbReference type="ChEBI" id="CHEBI:57540"/>
    </ligand>
</feature>
<sequence>MAPVGSSSGSPVRVLITGAAGQIAYSLIPLVAKGEVFGQQQEVILHLLDIQPMLGVLNGVVMEISDCAFPLLRDVVATADVEAAFKDIDYAFLVGAMPRREGMERKDLLRANVGIFKVQGGALDKLAKKDVKVLVVGNPANTNALICSKYAPSIPKENITAMTRLDQNRALAQIADHVKSQVQNVRKLIIWGNHSNTQFPDARFVEVQKDNSWSSITKIQHDEKFLKEQLIPIVQKRGAEVIAARKLSSAMSAAQAAADHMRDWFHGTKKDDWISMAVVSKGEYGVPQGLVFSFPVTVENRQWKIVPDLPIDDFAREKIQITTKELEEERQEAQAATESQ</sequence>
<dbReference type="OrthoDB" id="4069699at2759"/>
<feature type="domain" description="Lactate/malate dehydrogenase C-terminal" evidence="11">
    <location>
        <begin position="163"/>
        <end position="335"/>
    </location>
</feature>
<feature type="binding site" evidence="6">
    <location>
        <begin position="136"/>
        <end position="138"/>
    </location>
    <ligand>
        <name>NAD(+)</name>
        <dbReference type="ChEBI" id="CHEBI:57540"/>
    </ligand>
</feature>
<dbReference type="SMR" id="A0A1D1UDN2"/>
<dbReference type="SUPFAM" id="SSF56327">
    <property type="entry name" value="LDH C-terminal domain-like"/>
    <property type="match status" value="1"/>
</dbReference>
<evidence type="ECO:0000256" key="6">
    <source>
        <dbReference type="PIRSR" id="PIRSR000102-3"/>
    </source>
</evidence>
<evidence type="ECO:0000259" key="11">
    <source>
        <dbReference type="Pfam" id="PF02866"/>
    </source>
</evidence>
<dbReference type="FunFam" id="3.90.110.10:FF:000002">
    <property type="entry name" value="Malate dehydrogenase"/>
    <property type="match status" value="1"/>
</dbReference>
<keyword evidence="3 6" id="KW-0520">NAD</keyword>
<keyword evidence="2 7" id="KW-0560">Oxidoreductase</keyword>
<name>A0A1D1UDN2_RAMVA</name>
<dbReference type="CDD" id="cd01336">
    <property type="entry name" value="MDH_cytoplasmic_cytosolic"/>
    <property type="match status" value="1"/>
</dbReference>
<dbReference type="PROSITE" id="PS00068">
    <property type="entry name" value="MDH"/>
    <property type="match status" value="1"/>
</dbReference>
<dbReference type="AlphaFoldDB" id="A0A1D1UDN2"/>
<feature type="binding site" evidence="5">
    <location>
        <position position="138"/>
    </location>
    <ligand>
        <name>substrate</name>
    </ligand>
</feature>
<comment type="similarity">
    <text evidence="1">Belongs to the LDH/MDH superfamily. MDH type 2 family.</text>
</comment>
<dbReference type="NCBIfam" id="TIGR01758">
    <property type="entry name" value="MDH_euk_cyt"/>
    <property type="match status" value="1"/>
</dbReference>
<accession>A0A1D1UDN2</accession>
<protein>
    <recommendedName>
        <fullName evidence="8">Malate dehydrogenase</fullName>
        <ecNumber evidence="8">1.1.1.37</ecNumber>
    </recommendedName>
</protein>
<evidence type="ECO:0000259" key="10">
    <source>
        <dbReference type="Pfam" id="PF00056"/>
    </source>
</evidence>
<dbReference type="InterPro" id="IPR036291">
    <property type="entry name" value="NAD(P)-bd_dom_sf"/>
</dbReference>
<keyword evidence="9" id="KW-0175">Coiled coil</keyword>
<dbReference type="GO" id="GO:0006099">
    <property type="term" value="P:tricarboxylic acid cycle"/>
    <property type="evidence" value="ECO:0007669"/>
    <property type="project" value="UniProtKB-KW"/>
</dbReference>